<dbReference type="InterPro" id="IPR044640">
    <property type="entry name" value="RU2A"/>
</dbReference>
<keyword evidence="8" id="KW-1185">Reference proteome</keyword>
<comment type="caution">
    <text evidence="7">The sequence shown here is derived from an EMBL/GenBank/DDBJ whole genome shotgun (WGS) entry which is preliminary data.</text>
</comment>
<dbReference type="GO" id="GO:0030620">
    <property type="term" value="F:U2 snRNA binding"/>
    <property type="evidence" value="ECO:0007669"/>
    <property type="project" value="InterPro"/>
</dbReference>
<comment type="subcellular location">
    <subcellularLocation>
        <location evidence="1">Nucleus</location>
    </subcellularLocation>
</comment>
<evidence type="ECO:0000256" key="4">
    <source>
        <dbReference type="ARBA" id="ARBA00023242"/>
    </source>
</evidence>
<dbReference type="Pfam" id="PF14580">
    <property type="entry name" value="LRR_9"/>
    <property type="match status" value="1"/>
</dbReference>
<evidence type="ECO:0000256" key="3">
    <source>
        <dbReference type="ARBA" id="ARBA00022737"/>
    </source>
</evidence>
<dbReference type="FunFam" id="3.80.10.10:FF:000026">
    <property type="entry name" value="U2 small nuclear ribonucleoprotein A"/>
    <property type="match status" value="1"/>
</dbReference>
<name>A0A6A4WDS7_AMPAM</name>
<keyword evidence="3" id="KW-0677">Repeat</keyword>
<keyword evidence="7" id="KW-0687">Ribonucleoprotein</keyword>
<evidence type="ECO:0000256" key="2">
    <source>
        <dbReference type="ARBA" id="ARBA00022614"/>
    </source>
</evidence>
<gene>
    <name evidence="7" type="primary">Snrpa1</name>
    <name evidence="7" type="ORF">FJT64_022619</name>
</gene>
<evidence type="ECO:0000313" key="7">
    <source>
        <dbReference type="EMBL" id="KAF0305817.1"/>
    </source>
</evidence>
<keyword evidence="2" id="KW-0433">Leucine-rich repeat</keyword>
<dbReference type="OrthoDB" id="433501at2759"/>
<dbReference type="Proteomes" id="UP000440578">
    <property type="component" value="Unassembled WGS sequence"/>
</dbReference>
<dbReference type="AlphaFoldDB" id="A0A6A4WDS7"/>
<dbReference type="PANTHER" id="PTHR10552:SF6">
    <property type="entry name" value="U2 SMALL NUCLEAR RIBONUCLEOPROTEIN A"/>
    <property type="match status" value="1"/>
</dbReference>
<sequence length="253" mass="28616">MVKLSVELIQQAYQHINPVRDRELDLRAYKIPVIENLGATLDQFDTIDFSENEIRKLDGFPLLKRLKCLMMNNNRIVRIGETLHEQVPNVQTVLLTNNSLQELADLDPLGSLPRLTTLSLIGNPVVMRQHYRLYTIFRMPHLRVLDFRRVKQQEREQADALFKSKKGKQIQKEISKRSKTFVPGGGLEAAVQARGAVPSGPSAEDTRLIKEAIARATSLQEIERLNQILRSGAVPGPDVMEGIRSGQPMEEGF</sequence>
<keyword evidence="4" id="KW-0539">Nucleus</keyword>
<evidence type="ECO:0000256" key="1">
    <source>
        <dbReference type="ARBA" id="ARBA00004123"/>
    </source>
</evidence>
<evidence type="ECO:0000313" key="8">
    <source>
        <dbReference type="Proteomes" id="UP000440578"/>
    </source>
</evidence>
<dbReference type="InterPro" id="IPR032675">
    <property type="entry name" value="LRR_dom_sf"/>
</dbReference>
<dbReference type="GO" id="GO:0000398">
    <property type="term" value="P:mRNA splicing, via spliceosome"/>
    <property type="evidence" value="ECO:0007669"/>
    <property type="project" value="InterPro"/>
</dbReference>
<dbReference type="Gene3D" id="3.80.10.10">
    <property type="entry name" value="Ribonuclease Inhibitor"/>
    <property type="match status" value="1"/>
</dbReference>
<protein>
    <recommendedName>
        <fullName evidence="6">Probable U2 small nuclear ribonucleoprotein A'</fullName>
    </recommendedName>
</protein>
<dbReference type="GO" id="GO:0005686">
    <property type="term" value="C:U2 snRNP"/>
    <property type="evidence" value="ECO:0007669"/>
    <property type="project" value="TreeGrafter"/>
</dbReference>
<dbReference type="EMBL" id="VIIS01000719">
    <property type="protein sequence ID" value="KAF0305817.1"/>
    <property type="molecule type" value="Genomic_DNA"/>
</dbReference>
<organism evidence="7 8">
    <name type="scientific">Amphibalanus amphitrite</name>
    <name type="common">Striped barnacle</name>
    <name type="synonym">Balanus amphitrite</name>
    <dbReference type="NCBI Taxonomy" id="1232801"/>
    <lineage>
        <taxon>Eukaryota</taxon>
        <taxon>Metazoa</taxon>
        <taxon>Ecdysozoa</taxon>
        <taxon>Arthropoda</taxon>
        <taxon>Crustacea</taxon>
        <taxon>Multicrustacea</taxon>
        <taxon>Cirripedia</taxon>
        <taxon>Thoracica</taxon>
        <taxon>Thoracicalcarea</taxon>
        <taxon>Balanomorpha</taxon>
        <taxon>Balanoidea</taxon>
        <taxon>Balanidae</taxon>
        <taxon>Amphibalaninae</taxon>
        <taxon>Amphibalanus</taxon>
    </lineage>
</organism>
<evidence type="ECO:0000256" key="5">
    <source>
        <dbReference type="ARBA" id="ARBA00024196"/>
    </source>
</evidence>
<dbReference type="SUPFAM" id="SSF52058">
    <property type="entry name" value="L domain-like"/>
    <property type="match status" value="1"/>
</dbReference>
<reference evidence="7 8" key="1">
    <citation type="submission" date="2019-07" db="EMBL/GenBank/DDBJ databases">
        <title>Draft genome assembly of a fouling barnacle, Amphibalanus amphitrite (Darwin, 1854): The first reference genome for Thecostraca.</title>
        <authorList>
            <person name="Kim W."/>
        </authorList>
    </citation>
    <scope>NUCLEOTIDE SEQUENCE [LARGE SCALE GENOMIC DNA]</scope>
    <source>
        <strain evidence="7">SNU_AA5</strain>
        <tissue evidence="7">Soma without cirri and trophi</tissue>
    </source>
</reference>
<evidence type="ECO:0000256" key="6">
    <source>
        <dbReference type="ARBA" id="ARBA00069881"/>
    </source>
</evidence>
<accession>A0A6A4WDS7</accession>
<proteinExistence type="inferred from homology"/>
<comment type="similarity">
    <text evidence="5">Belongs to the U2 small nuclear ribonucleoprotein A family.</text>
</comment>
<dbReference type="PANTHER" id="PTHR10552">
    <property type="entry name" value="U2 SMALL NUCLEAR RIBONUCLEOPROTEIN A"/>
    <property type="match status" value="1"/>
</dbReference>